<keyword evidence="14" id="KW-0687">Ribonucleoprotein</keyword>
<evidence type="ECO:0000256" key="21">
    <source>
        <dbReference type="SAM" id="MobiDB-lite"/>
    </source>
</evidence>
<dbReference type="SMR" id="V7BMI9"/>
<name>V7BMI9_PHAVU</name>
<feature type="compositionally biased region" description="Basic and acidic residues" evidence="21">
    <location>
        <begin position="12"/>
        <end position="22"/>
    </location>
</feature>
<dbReference type="Pfam" id="PF00575">
    <property type="entry name" value="S1"/>
    <property type="match status" value="5"/>
</dbReference>
<keyword evidence="10" id="KW-0832">Ubl conjugation</keyword>
<sequence>MAPPKRTQMKVSGDKPKIDKASKKIFKRKEKKQNDAAATKSEKLPLQLEDEVPDFPRGGEVFANPRNDYDEFGGENHSRKTKKNKRRKALIKSNEAVDDWGSLSGEGITGKLPRRVNKITLKNITPGMKLWGVVAEVNEKDLVVSLPGGLRGLVHSADAVDPIFDDAIEVGENFLTGVFNVGQLVSCVVLRLDDDNKERGRRKIWLSLRLSLLHKNYNLDVVQEGMVLAAYVNSIEDHGYILHFGVSSFMGFLPKDSSTEGPGGEVKIGKLLQGLVRSIDKVRKVVYLSSDPDTISKSLTKDLRGLSIDLLVPGMMVNARVKSILENGVMLSFLTYFTGTVDLFHLQNIYPGTNWKDKYSESLKVVSRVLFIDPSSRSVGLTLNPYLVLNRAPPSNVKIGDIYDDSKVVRVDKGSGLLLEVPSIPEPTPAFVSISDIAEEEIQKLEKKFKEGNHVRVRILGLRYLEGIATGVLKASALEEEVFTHSDVKPGMVLKAKILSVDSFGAIVQIPGGVKALCPLRHMSELEISKPGKKFKVGAELIFRVLGCKSKRVTVTHKKTLVKSKLGIISSYVDATDGLITHGWITKIEVNGCFVRFYNGVHGYAPRFELGLEPGADPGTVYNVGQVVKCRVISSIPASRRIILSFMIKASRVSEDVMVTLGSLVSGVVDRITSVNIVVRVNASSFSGGTISMEHLADHHGQAILMNKLLKPGYKFDQLLVLDVKGSNLILSAKSSLVKHAQQIPSDINQIQPNSVVNGYICNIIESGCFVRFLGHLTGFAPRNKAVEDQKANILEAYYIGQSVRSNISNVSSETGRVTLSLKQIDCSSTDASFIQEYFLMDEKIANIQNLDSGASDLKWLEGFNIGAVAKGKVKDVADVGLVLSFEEHNDVFGFITNYQLAGTVLESGSEVEALVLDVAKAERLVDLTLKPEFFNSSKESSRSRTDKKKRRREPSKELVLHQTVKAVVEIVKENYMVVSIPENDYLVGYASISDYNTQRFPHKYQNGQSVTATVMALPSPETSGRLLLLLNEVNETASSKRSKKSSYKVGTLVEAEITDINMFELKVKFGFGRHGRIHITEVHNGNDLKNPFSSYKIGQTVTARIVAKPNARNGNWKGSQWELSVRPEMVTGSSDIDDVSGNFEFIIGQCVAGYVYKVEREWVSLTISRNVRAQIYILYSATEPSELEGFQKRFHVGQHVSGHVLSFNSEKTVLQLVLCPFLNLTCRTNEEPQYNVVDKDLTAYVHEGDILGGRVSKIFPGVGGLRVQVGPRTYGKVHFTEIADSWVPDPLSGYHEGQFVKCVVLEIIHTVKGSIHVELSLRSSSVKLSQDSVDVQSIVDANDKRVEKIEDLHLGMIVKGYIKTVTPKGCFIFLSRKIDAKILLSNLSNQYVEELEKEFPIGKLVTGRVISVEPLSSRVEVTLKTSPVLHTSKSDIIDFSKLHVGDIISGSIKRVESFGLFIAIDNTNMVGLCHVSEIYDNQIENIEANYKPGDRVNAKILKVDEERHRISLGMKSSHMRDRTLLQIASKDELFEDVMKSITSTHSFLKTSNLDVEDEINQFPILSRAEDRGDIPPLDVSLDDFDQIDVNNANSHSEENANEEVIIKEKHKRHEKKKAKEEREKQIRAAEERLLEEDIPRTADEFEKLIRSSPNSSFIWINYMDFMISMAAVEKARSIAERALMTINIREENEKLNIWKAYFNLENKYGNPREEAVMKVFQRALQYNDPKKVYLALLGMFERTEQHNLADDLLNKMTKKFKHSCKVWLRRIQSLLNQNQDEIQPLIDRASLSLPKHKHIKFFSQTAILEFKAGVPDRGRSLFEKILREYPKRTDLWSVYLDQEIQHKDEDIIRALFERAVSLSLPPKKMKFLFKKYLDYEKSQGDDERIESVKRKAMEYVETTLS</sequence>
<keyword evidence="12" id="KW-0508">mRNA splicing</keyword>
<dbReference type="InterPro" id="IPR003107">
    <property type="entry name" value="HAT"/>
</dbReference>
<dbReference type="GO" id="GO:0005681">
    <property type="term" value="C:spliceosomal complex"/>
    <property type="evidence" value="ECO:0007669"/>
    <property type="project" value="UniProtKB-KW"/>
</dbReference>
<dbReference type="STRING" id="3885.V7BMI9"/>
<evidence type="ECO:0000256" key="3">
    <source>
        <dbReference type="ARBA" id="ARBA00022499"/>
    </source>
</evidence>
<keyword evidence="6" id="KW-0597">Phosphoprotein</keyword>
<dbReference type="EMBL" id="CM002294">
    <property type="protein sequence ID" value="ESW17806.1"/>
    <property type="molecule type" value="Genomic_DNA"/>
</dbReference>
<dbReference type="eggNOG" id="KOG1070">
    <property type="taxonomic scope" value="Eukaryota"/>
</dbReference>
<feature type="domain" description="S1 motif" evidence="22">
    <location>
        <begin position="127"/>
        <end position="209"/>
    </location>
</feature>
<dbReference type="InterPro" id="IPR055433">
    <property type="entry name" value="HAT_Syf1-like_N"/>
</dbReference>
<dbReference type="InterPro" id="IPR057302">
    <property type="entry name" value="Rrp5_S1"/>
</dbReference>
<evidence type="ECO:0000256" key="6">
    <source>
        <dbReference type="ARBA" id="ARBA00022553"/>
    </source>
</evidence>
<feature type="domain" description="S1 motif" evidence="22">
    <location>
        <begin position="1051"/>
        <end position="1127"/>
    </location>
</feature>
<dbReference type="PANTHER" id="PTHR23270">
    <property type="entry name" value="PROGRAMMED CELL DEATH PROTEIN 11 PRE-RRNA PROCESSING PROTEIN RRP5"/>
    <property type="match status" value="1"/>
</dbReference>
<feature type="domain" description="S1 motif" evidence="22">
    <location>
        <begin position="1249"/>
        <end position="1323"/>
    </location>
</feature>
<dbReference type="Pfam" id="PF05843">
    <property type="entry name" value="Suf"/>
    <property type="match status" value="1"/>
</dbReference>
<evidence type="ECO:0000256" key="1">
    <source>
        <dbReference type="ARBA" id="ARBA00004604"/>
    </source>
</evidence>
<feature type="domain" description="S1 motif" evidence="22">
    <location>
        <begin position="867"/>
        <end position="931"/>
    </location>
</feature>
<accession>V7BMI9</accession>
<dbReference type="FunFam" id="2.40.50.140:FF:000103">
    <property type="entry name" value="protein RRP5 homolog"/>
    <property type="match status" value="1"/>
</dbReference>
<proteinExistence type="inferred from homology"/>
<dbReference type="Gene3D" id="2.40.50.140">
    <property type="entry name" value="Nucleic acid-binding proteins"/>
    <property type="match status" value="10"/>
</dbReference>
<dbReference type="SUPFAM" id="SSF50249">
    <property type="entry name" value="Nucleic acid-binding proteins"/>
    <property type="match status" value="11"/>
</dbReference>
<dbReference type="InterPro" id="IPR008847">
    <property type="entry name" value="Suf"/>
</dbReference>
<dbReference type="Proteomes" id="UP000000226">
    <property type="component" value="Chromosome 7"/>
</dbReference>
<dbReference type="GO" id="GO:0008380">
    <property type="term" value="P:RNA splicing"/>
    <property type="evidence" value="ECO:0007669"/>
    <property type="project" value="UniProtKB-KW"/>
</dbReference>
<dbReference type="FunFam" id="2.40.50.140:FF:000148">
    <property type="entry name" value="protein RRP5 homolog isoform X1"/>
    <property type="match status" value="1"/>
</dbReference>
<keyword evidence="7" id="KW-0507">mRNA processing</keyword>
<keyword evidence="9" id="KW-0677">Repeat</keyword>
<organism evidence="23 24">
    <name type="scientific">Phaseolus vulgaris</name>
    <name type="common">Kidney bean</name>
    <name type="synonym">French bean</name>
    <dbReference type="NCBI Taxonomy" id="3885"/>
    <lineage>
        <taxon>Eukaryota</taxon>
        <taxon>Viridiplantae</taxon>
        <taxon>Streptophyta</taxon>
        <taxon>Embryophyta</taxon>
        <taxon>Tracheophyta</taxon>
        <taxon>Spermatophyta</taxon>
        <taxon>Magnoliopsida</taxon>
        <taxon>eudicotyledons</taxon>
        <taxon>Gunneridae</taxon>
        <taxon>Pentapetalae</taxon>
        <taxon>rosids</taxon>
        <taxon>fabids</taxon>
        <taxon>Fabales</taxon>
        <taxon>Fabaceae</taxon>
        <taxon>Papilionoideae</taxon>
        <taxon>50 kb inversion clade</taxon>
        <taxon>NPAAA clade</taxon>
        <taxon>indigoferoid/millettioid clade</taxon>
        <taxon>Phaseoleae</taxon>
        <taxon>Phaseolus</taxon>
    </lineage>
</organism>
<dbReference type="InterPro" id="IPR011990">
    <property type="entry name" value="TPR-like_helical_dom_sf"/>
</dbReference>
<evidence type="ECO:0000313" key="23">
    <source>
        <dbReference type="EMBL" id="ESW17806.1"/>
    </source>
</evidence>
<dbReference type="PROSITE" id="PS50126">
    <property type="entry name" value="S1"/>
    <property type="match status" value="13"/>
</dbReference>
<evidence type="ECO:0000256" key="11">
    <source>
        <dbReference type="ARBA" id="ARBA00022990"/>
    </source>
</evidence>
<dbReference type="FunFam" id="2.40.50.140:FF:000159">
    <property type="entry name" value="rRNA biogenesis protein rrp5"/>
    <property type="match status" value="2"/>
</dbReference>
<dbReference type="FunFam" id="1.25.40.10:FF:000065">
    <property type="entry name" value="Programmed cell death 11"/>
    <property type="match status" value="1"/>
</dbReference>
<keyword evidence="24" id="KW-1185">Reference proteome</keyword>
<evidence type="ECO:0000256" key="10">
    <source>
        <dbReference type="ARBA" id="ARBA00022843"/>
    </source>
</evidence>
<evidence type="ECO:0000256" key="18">
    <source>
        <dbReference type="ARBA" id="ARBA00073619"/>
    </source>
</evidence>
<comment type="subunit">
    <text evidence="16">Interacts with NF-kappa-B p50/NFKB1 and NF-kappa-B p65/RELA.</text>
</comment>
<reference evidence="24" key="1">
    <citation type="journal article" date="2014" name="Nat. Genet.">
        <title>A reference genome for common bean and genome-wide analysis of dual domestications.</title>
        <authorList>
            <person name="Schmutz J."/>
            <person name="McClean P.E."/>
            <person name="Mamidi S."/>
            <person name="Wu G.A."/>
            <person name="Cannon S.B."/>
            <person name="Grimwood J."/>
            <person name="Jenkins J."/>
            <person name="Shu S."/>
            <person name="Song Q."/>
            <person name="Chavarro C."/>
            <person name="Torres-Torres M."/>
            <person name="Geffroy V."/>
            <person name="Moghaddam S.M."/>
            <person name="Gao D."/>
            <person name="Abernathy B."/>
            <person name="Barry K."/>
            <person name="Blair M."/>
            <person name="Brick M.A."/>
            <person name="Chovatia M."/>
            <person name="Gepts P."/>
            <person name="Goodstein D.M."/>
            <person name="Gonzales M."/>
            <person name="Hellsten U."/>
            <person name="Hyten D.L."/>
            <person name="Jia G."/>
            <person name="Kelly J.D."/>
            <person name="Kudrna D."/>
            <person name="Lee R."/>
            <person name="Richard M.M."/>
            <person name="Miklas P.N."/>
            <person name="Osorno J.M."/>
            <person name="Rodrigues J."/>
            <person name="Thareau V."/>
            <person name="Urrea C.A."/>
            <person name="Wang M."/>
            <person name="Yu Y."/>
            <person name="Zhang M."/>
            <person name="Wing R.A."/>
            <person name="Cregan P.B."/>
            <person name="Rokhsar D.S."/>
            <person name="Jackson S.A."/>
        </authorList>
    </citation>
    <scope>NUCLEOTIDE SEQUENCE [LARGE SCALE GENOMIC DNA]</scope>
    <source>
        <strain evidence="24">cv. G19833</strain>
    </source>
</reference>
<dbReference type="Pfam" id="PF24685">
    <property type="entry name" value="OB_RRP5_4th"/>
    <property type="match status" value="1"/>
</dbReference>
<dbReference type="OMA" id="GQYLRAY"/>
<evidence type="ECO:0000256" key="16">
    <source>
        <dbReference type="ARBA" id="ARBA00062488"/>
    </source>
</evidence>
<evidence type="ECO:0000256" key="17">
    <source>
        <dbReference type="ARBA" id="ARBA00067510"/>
    </source>
</evidence>
<keyword evidence="11" id="KW-0007">Acetylation</keyword>
<evidence type="ECO:0000256" key="20">
    <source>
        <dbReference type="ARBA" id="ARBA00080810"/>
    </source>
</evidence>
<dbReference type="InterPro" id="IPR057300">
    <property type="entry name" value="OB_Rrp5"/>
</dbReference>
<evidence type="ECO:0000256" key="12">
    <source>
        <dbReference type="ARBA" id="ARBA00023187"/>
    </source>
</evidence>
<dbReference type="Gramene" id="ESW17806">
    <property type="protein sequence ID" value="ESW17806"/>
    <property type="gene ID" value="PHAVU_007G270000g"/>
</dbReference>
<dbReference type="SUPFAM" id="SSF48452">
    <property type="entry name" value="TPR-like"/>
    <property type="match status" value="1"/>
</dbReference>
<keyword evidence="8" id="KW-0747">Spliceosome</keyword>
<dbReference type="SMART" id="SM00386">
    <property type="entry name" value="HAT"/>
    <property type="match status" value="6"/>
</dbReference>
<evidence type="ECO:0000256" key="15">
    <source>
        <dbReference type="ARBA" id="ARBA00059726"/>
    </source>
</evidence>
<dbReference type="GO" id="GO:0032040">
    <property type="term" value="C:small-subunit processome"/>
    <property type="evidence" value="ECO:0007669"/>
    <property type="project" value="TreeGrafter"/>
</dbReference>
<comment type="subcellular location">
    <subcellularLocation>
        <location evidence="1">Nucleus</location>
        <location evidence="1">Nucleolus</location>
    </subcellularLocation>
</comment>
<keyword evidence="3" id="KW-1017">Isopeptide bond</keyword>
<feature type="domain" description="S1 motif" evidence="22">
    <location>
        <begin position="1356"/>
        <end position="1425"/>
    </location>
</feature>
<evidence type="ECO:0000313" key="24">
    <source>
        <dbReference type="Proteomes" id="UP000000226"/>
    </source>
</evidence>
<comment type="similarity">
    <text evidence="2">Belongs to the crooked-neck family.</text>
</comment>
<dbReference type="Pfam" id="PF23459">
    <property type="entry name" value="S1_RRP5"/>
    <property type="match status" value="1"/>
</dbReference>
<dbReference type="InterPro" id="IPR045209">
    <property type="entry name" value="Rrp5"/>
</dbReference>
<dbReference type="InterPro" id="IPR057301">
    <property type="entry name" value="Rrp5_OB_4th"/>
</dbReference>
<feature type="domain" description="S1 motif" evidence="22">
    <location>
        <begin position="225"/>
        <end position="291"/>
    </location>
</feature>
<dbReference type="OrthoDB" id="412781at2759"/>
<dbReference type="FunFam" id="2.40.50.140:FF:000280">
    <property type="entry name" value="rRNA biogenesis protein RRP5"/>
    <property type="match status" value="1"/>
</dbReference>
<evidence type="ECO:0000256" key="4">
    <source>
        <dbReference type="ARBA" id="ARBA00022517"/>
    </source>
</evidence>
<evidence type="ECO:0000256" key="14">
    <source>
        <dbReference type="ARBA" id="ARBA00023274"/>
    </source>
</evidence>
<feature type="domain" description="S1 motif" evidence="22">
    <location>
        <begin position="1446"/>
        <end position="1516"/>
    </location>
</feature>
<evidence type="ECO:0000256" key="13">
    <source>
        <dbReference type="ARBA" id="ARBA00023242"/>
    </source>
</evidence>
<dbReference type="PANTHER" id="PTHR23270:SF10">
    <property type="entry name" value="PROTEIN RRP5 HOMOLOG"/>
    <property type="match status" value="1"/>
</dbReference>
<evidence type="ECO:0000256" key="9">
    <source>
        <dbReference type="ARBA" id="ARBA00022737"/>
    </source>
</evidence>
<gene>
    <name evidence="23" type="ORF">PHAVU_007G270000g</name>
</gene>
<feature type="domain" description="S1 motif" evidence="22">
    <location>
        <begin position="491"/>
        <end position="558"/>
    </location>
</feature>
<feature type="domain" description="S1 motif" evidence="22">
    <location>
        <begin position="754"/>
        <end position="823"/>
    </location>
</feature>
<dbReference type="Pfam" id="PF23233">
    <property type="entry name" value="HAT_Syf1_CNRKL1_N"/>
    <property type="match status" value="1"/>
</dbReference>
<feature type="domain" description="S1 motif" evidence="22">
    <location>
        <begin position="578"/>
        <end position="647"/>
    </location>
</feature>
<keyword evidence="5" id="KW-0698">rRNA processing</keyword>
<keyword evidence="4" id="KW-0690">Ribosome biogenesis</keyword>
<dbReference type="GO" id="GO:0006364">
    <property type="term" value="P:rRNA processing"/>
    <property type="evidence" value="ECO:0007669"/>
    <property type="project" value="UniProtKB-KW"/>
</dbReference>
<feature type="domain" description="S1 motif" evidence="22">
    <location>
        <begin position="314"/>
        <end position="384"/>
    </location>
</feature>
<dbReference type="GO" id="GO:0006397">
    <property type="term" value="P:mRNA processing"/>
    <property type="evidence" value="ECO:0007669"/>
    <property type="project" value="UniProtKB-KW"/>
</dbReference>
<dbReference type="InterPro" id="IPR003029">
    <property type="entry name" value="S1_domain"/>
</dbReference>
<feature type="domain" description="S1 motif" evidence="22">
    <location>
        <begin position="1149"/>
        <end position="1220"/>
    </location>
</feature>
<dbReference type="GO" id="GO:0003723">
    <property type="term" value="F:RNA binding"/>
    <property type="evidence" value="ECO:0007669"/>
    <property type="project" value="TreeGrafter"/>
</dbReference>
<evidence type="ECO:0000256" key="5">
    <source>
        <dbReference type="ARBA" id="ARBA00022552"/>
    </source>
</evidence>
<keyword evidence="13" id="KW-0539">Nucleus</keyword>
<dbReference type="FunFam" id="2.40.50.140:FF:000155">
    <property type="entry name" value="rRNA biogenesis protein RRP5"/>
    <property type="match status" value="1"/>
</dbReference>
<evidence type="ECO:0000256" key="8">
    <source>
        <dbReference type="ARBA" id="ARBA00022728"/>
    </source>
</evidence>
<feature type="region of interest" description="Disordered" evidence="21">
    <location>
        <begin position="1"/>
        <end position="86"/>
    </location>
</feature>
<protein>
    <recommendedName>
        <fullName evidence="17">Protein RRP5 homolog</fullName>
    </recommendedName>
    <alternativeName>
        <fullName evidence="20">Programmed cell death protein 11</fullName>
    </alternativeName>
    <alternativeName>
        <fullName evidence="19">Ribosomal RNA-processing protein 5</fullName>
    </alternativeName>
    <alternativeName>
        <fullName evidence="18">rRNA biogenesis protein RRP5</fullName>
    </alternativeName>
</protein>
<dbReference type="FunFam" id="2.40.50.140:FF:000212">
    <property type="entry name" value="Ribosomal protein S1-like1"/>
    <property type="match status" value="1"/>
</dbReference>
<dbReference type="SMART" id="SM00316">
    <property type="entry name" value="S1"/>
    <property type="match status" value="14"/>
</dbReference>
<dbReference type="InterPro" id="IPR012340">
    <property type="entry name" value="NA-bd_OB-fold"/>
</dbReference>
<dbReference type="FunFam" id="2.40.50.140:FF:000179">
    <property type="entry name" value="rRNA biogenesis protein RRP5"/>
    <property type="match status" value="1"/>
</dbReference>
<evidence type="ECO:0000256" key="19">
    <source>
        <dbReference type="ARBA" id="ARBA00076674"/>
    </source>
</evidence>
<dbReference type="Gene3D" id="1.25.40.10">
    <property type="entry name" value="Tetratricopeptide repeat domain"/>
    <property type="match status" value="2"/>
</dbReference>
<evidence type="ECO:0000259" key="22">
    <source>
        <dbReference type="PROSITE" id="PS50126"/>
    </source>
</evidence>
<feature type="domain" description="S1 motif" evidence="22">
    <location>
        <begin position="400"/>
        <end position="474"/>
    </location>
</feature>
<evidence type="ECO:0000256" key="2">
    <source>
        <dbReference type="ARBA" id="ARBA00008644"/>
    </source>
</evidence>
<evidence type="ECO:0000256" key="7">
    <source>
        <dbReference type="ARBA" id="ARBA00022664"/>
    </source>
</evidence>
<comment type="function">
    <text evidence="15">Essential for the generation of mature 18S rRNA, specifically necessary for cleavages at sites A0, 1 and 2 of the 47S precursor. Directly interacts with U3 snoRNA.</text>
</comment>
<dbReference type="Pfam" id="PF24682">
    <property type="entry name" value="OB_RRP5"/>
    <property type="match status" value="1"/>
</dbReference>